<protein>
    <submittedName>
        <fullName evidence="2">Uncharacterized protein</fullName>
    </submittedName>
</protein>
<dbReference type="Proteomes" id="UP000784294">
    <property type="component" value="Unassembled WGS sequence"/>
</dbReference>
<keyword evidence="3" id="KW-1185">Reference proteome</keyword>
<feature type="compositionally biased region" description="Polar residues" evidence="1">
    <location>
        <begin position="74"/>
        <end position="85"/>
    </location>
</feature>
<dbReference type="AlphaFoldDB" id="A0A3S5CPA6"/>
<evidence type="ECO:0000313" key="2">
    <source>
        <dbReference type="EMBL" id="VEL25327.1"/>
    </source>
</evidence>
<name>A0A3S5CPA6_9PLAT</name>
<dbReference type="EMBL" id="CAAALY010073075">
    <property type="protein sequence ID" value="VEL25327.1"/>
    <property type="molecule type" value="Genomic_DNA"/>
</dbReference>
<evidence type="ECO:0000313" key="3">
    <source>
        <dbReference type="Proteomes" id="UP000784294"/>
    </source>
</evidence>
<feature type="region of interest" description="Disordered" evidence="1">
    <location>
        <begin position="62"/>
        <end position="86"/>
    </location>
</feature>
<organism evidence="2 3">
    <name type="scientific">Protopolystoma xenopodis</name>
    <dbReference type="NCBI Taxonomy" id="117903"/>
    <lineage>
        <taxon>Eukaryota</taxon>
        <taxon>Metazoa</taxon>
        <taxon>Spiralia</taxon>
        <taxon>Lophotrochozoa</taxon>
        <taxon>Platyhelminthes</taxon>
        <taxon>Monogenea</taxon>
        <taxon>Polyopisthocotylea</taxon>
        <taxon>Polystomatidea</taxon>
        <taxon>Polystomatidae</taxon>
        <taxon>Protopolystoma</taxon>
    </lineage>
</organism>
<accession>A0A3S5CPA6</accession>
<comment type="caution">
    <text evidence="2">The sequence shown here is derived from an EMBL/GenBank/DDBJ whole genome shotgun (WGS) entry which is preliminary data.</text>
</comment>
<gene>
    <name evidence="2" type="ORF">PXEA_LOCUS18767</name>
</gene>
<evidence type="ECO:0000256" key="1">
    <source>
        <dbReference type="SAM" id="MobiDB-lite"/>
    </source>
</evidence>
<proteinExistence type="predicted"/>
<reference evidence="2" key="1">
    <citation type="submission" date="2018-11" db="EMBL/GenBank/DDBJ databases">
        <authorList>
            <consortium name="Pathogen Informatics"/>
        </authorList>
    </citation>
    <scope>NUCLEOTIDE SEQUENCE</scope>
</reference>
<feature type="non-terminal residue" evidence="2">
    <location>
        <position position="182"/>
    </location>
</feature>
<sequence length="182" mass="20086">MNYIAVLLEYPREIIGTCTGISISCMELESRVQAWLSKRLREANPSDGNILGDFKARPTVDRISPVTTTSTSSLPASLNKPNSQLPEAPWDRFTGGGFAATDFDLAHDAMKAMDMLVRLELADITNASIESNGQIQQSNERRCRVVPLVIALERQRLNLHQAIGGSKESSADLTALWRSDPW</sequence>